<dbReference type="Pfam" id="PF07873">
    <property type="entry name" value="YabP"/>
    <property type="match status" value="1"/>
</dbReference>
<sequence>MPREGPDRAKKRKDKESRRINIKEKMTEILELPKEVVLNVPRLTMLGNKNLVIENYKGIIEYETVRIRINTGTGIIKITGELLTIKEITSEDIMVEGRIKGLEFLE</sequence>
<dbReference type="RefSeq" id="WP_114298485.1">
    <property type="nucleotide sequence ID" value="NZ_QPJT01000016.1"/>
</dbReference>
<proteinExistence type="predicted"/>
<dbReference type="EMBL" id="QPJT01000016">
    <property type="protein sequence ID" value="RCX13852.1"/>
    <property type="molecule type" value="Genomic_DNA"/>
</dbReference>
<dbReference type="InterPro" id="IPR022477">
    <property type="entry name" value="Spore_YqfC"/>
</dbReference>
<dbReference type="AlphaFoldDB" id="A0A369AWU2"/>
<name>A0A369AWU2_9FIRM</name>
<evidence type="ECO:0000313" key="2">
    <source>
        <dbReference type="Proteomes" id="UP000253034"/>
    </source>
</evidence>
<evidence type="ECO:0000313" key="1">
    <source>
        <dbReference type="EMBL" id="RCX13852.1"/>
    </source>
</evidence>
<protein>
    <submittedName>
        <fullName evidence="1">Sporulation protein YqfC</fullName>
    </submittedName>
</protein>
<keyword evidence="2" id="KW-1185">Reference proteome</keyword>
<dbReference type="NCBIfam" id="TIGR02856">
    <property type="entry name" value="spore_yqfC"/>
    <property type="match status" value="1"/>
</dbReference>
<comment type="caution">
    <text evidence="1">The sequence shown here is derived from an EMBL/GenBank/DDBJ whole genome shotgun (WGS) entry which is preliminary data.</text>
</comment>
<organism evidence="1 2">
    <name type="scientific">Anaerobacterium chartisolvens</name>
    <dbReference type="NCBI Taxonomy" id="1297424"/>
    <lineage>
        <taxon>Bacteria</taxon>
        <taxon>Bacillati</taxon>
        <taxon>Bacillota</taxon>
        <taxon>Clostridia</taxon>
        <taxon>Eubacteriales</taxon>
        <taxon>Oscillospiraceae</taxon>
        <taxon>Anaerobacterium</taxon>
    </lineage>
</organism>
<accession>A0A369AWU2</accession>
<dbReference type="OrthoDB" id="2989236at2"/>
<reference evidence="1 2" key="1">
    <citation type="submission" date="2018-07" db="EMBL/GenBank/DDBJ databases">
        <title>Genomic Encyclopedia of Type Strains, Phase IV (KMG-IV): sequencing the most valuable type-strain genomes for metagenomic binning, comparative biology and taxonomic classification.</title>
        <authorList>
            <person name="Goeker M."/>
        </authorList>
    </citation>
    <scope>NUCLEOTIDE SEQUENCE [LARGE SCALE GENOMIC DNA]</scope>
    <source>
        <strain evidence="1 2">DSM 27016</strain>
    </source>
</reference>
<dbReference type="Proteomes" id="UP000253034">
    <property type="component" value="Unassembled WGS sequence"/>
</dbReference>
<dbReference type="InterPro" id="IPR022476">
    <property type="entry name" value="Spore_YabP/YqfC"/>
</dbReference>
<gene>
    <name evidence="1" type="ORF">DFR58_11688</name>
</gene>